<protein>
    <submittedName>
        <fullName evidence="8">Ig-like domain-containing protein</fullName>
    </submittedName>
</protein>
<dbReference type="GO" id="GO:0031672">
    <property type="term" value="C:A band"/>
    <property type="evidence" value="ECO:0007669"/>
    <property type="project" value="UniProtKB-ARBA"/>
</dbReference>
<dbReference type="InterPro" id="IPR050958">
    <property type="entry name" value="Cell_Adh-Cytoskel_Orgn"/>
</dbReference>
<dbReference type="PROSITE" id="PS50835">
    <property type="entry name" value="IG_LIKE"/>
    <property type="match status" value="3"/>
</dbReference>
<evidence type="ECO:0000256" key="6">
    <source>
        <dbReference type="ARBA" id="ARBA00023319"/>
    </source>
</evidence>
<dbReference type="FunFam" id="2.60.40.10:FF:000425">
    <property type="entry name" value="Myosin light chain kinase"/>
    <property type="match status" value="1"/>
</dbReference>
<feature type="domain" description="Ig-like" evidence="7">
    <location>
        <begin position="349"/>
        <end position="437"/>
    </location>
</feature>
<dbReference type="GO" id="GO:0007156">
    <property type="term" value="P:homophilic cell adhesion via plasma membrane adhesion molecules"/>
    <property type="evidence" value="ECO:0007669"/>
    <property type="project" value="TreeGrafter"/>
</dbReference>
<keyword evidence="2" id="KW-0963">Cytoplasm</keyword>
<dbReference type="InterPro" id="IPR013098">
    <property type="entry name" value="Ig_I-set"/>
</dbReference>
<evidence type="ECO:0000256" key="4">
    <source>
        <dbReference type="ARBA" id="ARBA00022737"/>
    </source>
</evidence>
<feature type="domain" description="Ig-like" evidence="7">
    <location>
        <begin position="253"/>
        <end position="341"/>
    </location>
</feature>
<keyword evidence="5" id="KW-1015">Disulfide bond</keyword>
<accession>A0A183CW93</accession>
<keyword evidence="3" id="KW-0732">Signal</keyword>
<dbReference type="GO" id="GO:0005886">
    <property type="term" value="C:plasma membrane"/>
    <property type="evidence" value="ECO:0007669"/>
    <property type="project" value="TreeGrafter"/>
</dbReference>
<feature type="domain" description="Ig-like" evidence="7">
    <location>
        <begin position="154"/>
        <end position="224"/>
    </location>
</feature>
<evidence type="ECO:0000256" key="5">
    <source>
        <dbReference type="ARBA" id="ARBA00023157"/>
    </source>
</evidence>
<dbReference type="FunFam" id="2.60.40.10:FF:000032">
    <property type="entry name" value="palladin isoform X1"/>
    <property type="match status" value="1"/>
</dbReference>
<comment type="subcellular location">
    <subcellularLocation>
        <location evidence="1">Cytoplasm</location>
    </subcellularLocation>
</comment>
<dbReference type="InterPro" id="IPR013783">
    <property type="entry name" value="Ig-like_fold"/>
</dbReference>
<dbReference type="Gene3D" id="2.60.40.10">
    <property type="entry name" value="Immunoglobulins"/>
    <property type="match status" value="4"/>
</dbReference>
<dbReference type="InterPro" id="IPR007110">
    <property type="entry name" value="Ig-like_dom"/>
</dbReference>
<keyword evidence="4" id="KW-0677">Repeat</keyword>
<keyword evidence="6" id="KW-0393">Immunoglobulin domain</keyword>
<name>A0A183CW93_9BILA</name>
<sequence length="437" mass="48240">LLNGKELRETDEHITIKSYQEVYTLRIEKTSVKQSGEVVVTAENPAGMIEPDLTKPVFKTHLIDRSVSEGEPLRWDVAIERPYMGVTVKWFLSGKELTNSENVQIIDHGEGKYHITINEAKTEMSGTLVVQATNSYGTSESRATVEIKEAAKKPEFLKQPQDRSVEVDETVKFSATVSGKPTPTVSWFMEETKLVTNEELRVKFDETTGKTSIKIYKAKLSDSGKKITVKAENTEGKIEASSLLTVDKKSEPPSIEKEMNSRQVNEGTKVSFSVTVTGYPAPEVVWYRNGEPITPGGNISMTAENGVYTLTIENVTPDQSGEISCEAKNTVGSKKQFATLTVKAVGEAPIFQKNIEDKLVVEGEELVMDAKLAEVKPKPTISWLKDGKPLDDARFQTSQQDDGTLILKIDSAQLDDKSRITIKAENQFGSAGKDPQS</sequence>
<organism evidence="8">
    <name type="scientific">Gongylonema pulchrum</name>
    <dbReference type="NCBI Taxonomy" id="637853"/>
    <lineage>
        <taxon>Eukaryota</taxon>
        <taxon>Metazoa</taxon>
        <taxon>Ecdysozoa</taxon>
        <taxon>Nematoda</taxon>
        <taxon>Chromadorea</taxon>
        <taxon>Rhabditida</taxon>
        <taxon>Spirurina</taxon>
        <taxon>Spiruromorpha</taxon>
        <taxon>Spiruroidea</taxon>
        <taxon>Gongylonematidae</taxon>
        <taxon>Gongylonema</taxon>
    </lineage>
</organism>
<dbReference type="WBParaSite" id="GPUH_0000073401-mRNA-1">
    <property type="protein sequence ID" value="GPUH_0000073401-mRNA-1"/>
    <property type="gene ID" value="GPUH_0000073401"/>
</dbReference>
<dbReference type="InterPro" id="IPR003598">
    <property type="entry name" value="Ig_sub2"/>
</dbReference>
<dbReference type="SUPFAM" id="SSF48726">
    <property type="entry name" value="Immunoglobulin"/>
    <property type="match status" value="4"/>
</dbReference>
<dbReference type="FunFam" id="2.60.40.10:FF:000344">
    <property type="entry name" value="Muscle M-line assembly protein unc-89"/>
    <property type="match status" value="1"/>
</dbReference>
<dbReference type="AlphaFoldDB" id="A0A183CW93"/>
<proteinExistence type="predicted"/>
<dbReference type="InterPro" id="IPR003599">
    <property type="entry name" value="Ig_sub"/>
</dbReference>
<reference evidence="8" key="1">
    <citation type="submission" date="2016-06" db="UniProtKB">
        <authorList>
            <consortium name="WormBaseParasite"/>
        </authorList>
    </citation>
    <scope>IDENTIFICATION</scope>
</reference>
<dbReference type="InterPro" id="IPR036179">
    <property type="entry name" value="Ig-like_dom_sf"/>
</dbReference>
<evidence type="ECO:0000256" key="1">
    <source>
        <dbReference type="ARBA" id="ARBA00004496"/>
    </source>
</evidence>
<evidence type="ECO:0000256" key="3">
    <source>
        <dbReference type="ARBA" id="ARBA00022729"/>
    </source>
</evidence>
<dbReference type="PANTHER" id="PTHR45080:SF8">
    <property type="entry name" value="IG-LIKE DOMAIN-CONTAINING PROTEIN"/>
    <property type="match status" value="1"/>
</dbReference>
<dbReference type="GO" id="GO:0019899">
    <property type="term" value="F:enzyme binding"/>
    <property type="evidence" value="ECO:0007669"/>
    <property type="project" value="UniProtKB-ARBA"/>
</dbReference>
<evidence type="ECO:0000259" key="7">
    <source>
        <dbReference type="PROSITE" id="PS50835"/>
    </source>
</evidence>
<dbReference type="SMART" id="SM00409">
    <property type="entry name" value="IG"/>
    <property type="match status" value="4"/>
</dbReference>
<dbReference type="PANTHER" id="PTHR45080">
    <property type="entry name" value="CONTACTIN 5"/>
    <property type="match status" value="1"/>
</dbReference>
<evidence type="ECO:0000256" key="2">
    <source>
        <dbReference type="ARBA" id="ARBA00022490"/>
    </source>
</evidence>
<evidence type="ECO:0000313" key="8">
    <source>
        <dbReference type="WBParaSite" id="GPUH_0000073401-mRNA-1"/>
    </source>
</evidence>
<dbReference type="Pfam" id="PF07679">
    <property type="entry name" value="I-set"/>
    <property type="match status" value="4"/>
</dbReference>
<dbReference type="SMART" id="SM00408">
    <property type="entry name" value="IGc2"/>
    <property type="match status" value="3"/>
</dbReference>